<gene>
    <name evidence="2" type="ORF">N7541_011471</name>
</gene>
<dbReference type="Proteomes" id="UP001148299">
    <property type="component" value="Unassembled WGS sequence"/>
</dbReference>
<evidence type="ECO:0000313" key="3">
    <source>
        <dbReference type="Proteomes" id="UP001148299"/>
    </source>
</evidence>
<evidence type="ECO:0000313" key="2">
    <source>
        <dbReference type="EMBL" id="KAJ5342347.1"/>
    </source>
</evidence>
<dbReference type="SUPFAM" id="SSF50370">
    <property type="entry name" value="Ricin B-like lectins"/>
    <property type="match status" value="1"/>
</dbReference>
<reference evidence="2" key="1">
    <citation type="submission" date="2022-12" db="EMBL/GenBank/DDBJ databases">
        <authorList>
            <person name="Petersen C."/>
        </authorList>
    </citation>
    <scope>NUCLEOTIDE SEQUENCE</scope>
    <source>
        <strain evidence="2">IBT 35675</strain>
    </source>
</reference>
<reference evidence="2" key="2">
    <citation type="journal article" date="2023" name="IMA Fungus">
        <title>Comparative genomic study of the Penicillium genus elucidates a diverse pangenome and 15 lateral gene transfer events.</title>
        <authorList>
            <person name="Petersen C."/>
            <person name="Sorensen T."/>
            <person name="Nielsen M.R."/>
            <person name="Sondergaard T.E."/>
            <person name="Sorensen J.L."/>
            <person name="Fitzpatrick D.A."/>
            <person name="Frisvad J.C."/>
            <person name="Nielsen K.L."/>
        </authorList>
    </citation>
    <scope>NUCLEOTIDE SEQUENCE</scope>
    <source>
        <strain evidence="2">IBT 35675</strain>
    </source>
</reference>
<keyword evidence="1" id="KW-0732">Signal</keyword>
<comment type="caution">
    <text evidence="2">The sequence shown here is derived from an EMBL/GenBank/DDBJ whole genome shotgun (WGS) entry which is preliminary data.</text>
</comment>
<protein>
    <submittedName>
        <fullName evidence="2">Uncharacterized protein</fullName>
    </submittedName>
</protein>
<keyword evidence="3" id="KW-1185">Reference proteome</keyword>
<sequence length="146" mass="16309">MKYFFALGAIASLCQSACALDNGPHTIAPTSRDNVVLTVQAPNGPLTFEHFEEKPGQIWTLNQVAGGYFEIHNDFGQFINCQQQAPRTCYTGDNPQSFLPEFQGDTNYELVEQGSGLFLRLSNDGTLQLAEWDQSIDEQFSLKRLQ</sequence>
<dbReference type="AlphaFoldDB" id="A0A9W9QQD3"/>
<evidence type="ECO:0000256" key="1">
    <source>
        <dbReference type="SAM" id="SignalP"/>
    </source>
</evidence>
<proteinExistence type="predicted"/>
<feature type="signal peptide" evidence="1">
    <location>
        <begin position="1"/>
        <end position="19"/>
    </location>
</feature>
<dbReference type="InterPro" id="IPR035992">
    <property type="entry name" value="Ricin_B-like_lectins"/>
</dbReference>
<feature type="chain" id="PRO_5040940538" evidence="1">
    <location>
        <begin position="20"/>
        <end position="146"/>
    </location>
</feature>
<dbReference type="Gene3D" id="2.80.10.50">
    <property type="match status" value="1"/>
</dbReference>
<dbReference type="EMBL" id="JAPZBR010000008">
    <property type="protein sequence ID" value="KAJ5342347.1"/>
    <property type="molecule type" value="Genomic_DNA"/>
</dbReference>
<name>A0A9W9QQD3_PENBR</name>
<organism evidence="2 3">
    <name type="scientific">Penicillium brevicompactum</name>
    <dbReference type="NCBI Taxonomy" id="5074"/>
    <lineage>
        <taxon>Eukaryota</taxon>
        <taxon>Fungi</taxon>
        <taxon>Dikarya</taxon>
        <taxon>Ascomycota</taxon>
        <taxon>Pezizomycotina</taxon>
        <taxon>Eurotiomycetes</taxon>
        <taxon>Eurotiomycetidae</taxon>
        <taxon>Eurotiales</taxon>
        <taxon>Aspergillaceae</taxon>
        <taxon>Penicillium</taxon>
    </lineage>
</organism>
<accession>A0A9W9QQD3</accession>